<gene>
    <name evidence="2" type="ORF">Pcinc_016534</name>
</gene>
<feature type="region of interest" description="Disordered" evidence="1">
    <location>
        <begin position="36"/>
        <end position="62"/>
    </location>
</feature>
<dbReference type="AlphaFoldDB" id="A0AAE1KQX1"/>
<reference evidence="2" key="1">
    <citation type="submission" date="2023-10" db="EMBL/GenBank/DDBJ databases">
        <title>Genome assemblies of two species of porcelain crab, Petrolisthes cinctipes and Petrolisthes manimaculis (Anomura: Porcellanidae).</title>
        <authorList>
            <person name="Angst P."/>
        </authorList>
    </citation>
    <scope>NUCLEOTIDE SEQUENCE</scope>
    <source>
        <strain evidence="2">PB745_01</strain>
        <tissue evidence="2">Gill</tissue>
    </source>
</reference>
<evidence type="ECO:0000256" key="1">
    <source>
        <dbReference type="SAM" id="MobiDB-lite"/>
    </source>
</evidence>
<organism evidence="2 3">
    <name type="scientific">Petrolisthes cinctipes</name>
    <name type="common">Flat porcelain crab</name>
    <dbReference type="NCBI Taxonomy" id="88211"/>
    <lineage>
        <taxon>Eukaryota</taxon>
        <taxon>Metazoa</taxon>
        <taxon>Ecdysozoa</taxon>
        <taxon>Arthropoda</taxon>
        <taxon>Crustacea</taxon>
        <taxon>Multicrustacea</taxon>
        <taxon>Malacostraca</taxon>
        <taxon>Eumalacostraca</taxon>
        <taxon>Eucarida</taxon>
        <taxon>Decapoda</taxon>
        <taxon>Pleocyemata</taxon>
        <taxon>Anomura</taxon>
        <taxon>Galatheoidea</taxon>
        <taxon>Porcellanidae</taxon>
        <taxon>Petrolisthes</taxon>
    </lineage>
</organism>
<proteinExistence type="predicted"/>
<protein>
    <submittedName>
        <fullName evidence="2">Uncharacterized protein</fullName>
    </submittedName>
</protein>
<name>A0AAE1KQX1_PETCI</name>
<comment type="caution">
    <text evidence="2">The sequence shown here is derived from an EMBL/GenBank/DDBJ whole genome shotgun (WGS) entry which is preliminary data.</text>
</comment>
<sequence length="74" mass="8562">MDLQRRSEYCNLEQYRLCTFQILIENQLVRRLAKKDYSADNTPEGVQDVIPHAQEDARDNTPEVVLDATVQPAQ</sequence>
<keyword evidence="3" id="KW-1185">Reference proteome</keyword>
<dbReference type="Proteomes" id="UP001286313">
    <property type="component" value="Unassembled WGS sequence"/>
</dbReference>
<evidence type="ECO:0000313" key="2">
    <source>
        <dbReference type="EMBL" id="KAK3878845.1"/>
    </source>
</evidence>
<evidence type="ECO:0000313" key="3">
    <source>
        <dbReference type="Proteomes" id="UP001286313"/>
    </source>
</evidence>
<accession>A0AAE1KQX1</accession>
<dbReference type="EMBL" id="JAWQEG010001520">
    <property type="protein sequence ID" value="KAK3878845.1"/>
    <property type="molecule type" value="Genomic_DNA"/>
</dbReference>